<comment type="similarity">
    <text evidence="1">Belongs to the reoviridae RNA-directed RNA polymerase family.</text>
</comment>
<dbReference type="InterPro" id="IPR008723">
    <property type="entry name" value="RNA_pol_orbivir"/>
</dbReference>
<accession>A0A482A244</accession>
<dbReference type="GO" id="GO:0003723">
    <property type="term" value="F:RNA binding"/>
    <property type="evidence" value="ECO:0007669"/>
    <property type="project" value="InterPro"/>
</dbReference>
<evidence type="ECO:0000256" key="2">
    <source>
        <dbReference type="ARBA" id="ARBA00012494"/>
    </source>
</evidence>
<dbReference type="EMBL" id="MK359215">
    <property type="protein sequence ID" value="QBL15251.1"/>
    <property type="molecule type" value="Genomic_RNA"/>
</dbReference>
<evidence type="ECO:0000256" key="7">
    <source>
        <dbReference type="ARBA" id="ARBA00022953"/>
    </source>
</evidence>
<evidence type="ECO:0000259" key="8">
    <source>
        <dbReference type="PROSITE" id="PS50523"/>
    </source>
</evidence>
<keyword evidence="7" id="KW-0693">Viral RNA replication</keyword>
<dbReference type="GO" id="GO:0003968">
    <property type="term" value="F:RNA-directed RNA polymerase activity"/>
    <property type="evidence" value="ECO:0007669"/>
    <property type="project" value="UniProtKB-KW"/>
</dbReference>
<dbReference type="GO" id="GO:0006351">
    <property type="term" value="P:DNA-templated transcription"/>
    <property type="evidence" value="ECO:0007669"/>
    <property type="project" value="InterPro"/>
</dbReference>
<evidence type="ECO:0000256" key="4">
    <source>
        <dbReference type="ARBA" id="ARBA00022679"/>
    </source>
</evidence>
<proteinExistence type="inferred from homology"/>
<keyword evidence="4" id="KW-0808">Transferase</keyword>
<dbReference type="PIRSF" id="PIRSF000821">
    <property type="entry name" value="RdRPol"/>
    <property type="match status" value="1"/>
</dbReference>
<dbReference type="GO" id="GO:0000166">
    <property type="term" value="F:nucleotide binding"/>
    <property type="evidence" value="ECO:0007669"/>
    <property type="project" value="UniProtKB-KW"/>
</dbReference>
<dbReference type="GO" id="GO:0019079">
    <property type="term" value="P:viral genome replication"/>
    <property type="evidence" value="ECO:0007669"/>
    <property type="project" value="InterPro"/>
</dbReference>
<feature type="domain" description="RdRp catalytic" evidence="8">
    <location>
        <begin position="546"/>
        <end position="797"/>
    </location>
</feature>
<evidence type="ECO:0000313" key="9">
    <source>
        <dbReference type="EMBL" id="QBL15251.1"/>
    </source>
</evidence>
<organism evidence="9">
    <name type="scientific">Bukakata virus</name>
    <dbReference type="NCBI Taxonomy" id="2547355"/>
    <lineage>
        <taxon>Viruses</taxon>
        <taxon>Riboviria</taxon>
        <taxon>Orthornavirae</taxon>
        <taxon>Duplornaviricota</taxon>
        <taxon>Resentoviricetes</taxon>
        <taxon>Reovirales</taxon>
        <taxon>Sedoreoviridae</taxon>
        <taxon>Orbivirus</taxon>
        <taxon>Orbivirus chobarense</taxon>
        <taxon>Chobar Gorge virus</taxon>
    </lineage>
</organism>
<evidence type="ECO:0000256" key="1">
    <source>
        <dbReference type="ARBA" id="ARBA00009581"/>
    </source>
</evidence>
<dbReference type="SUPFAM" id="SSF56672">
    <property type="entry name" value="DNA/RNA polymerases"/>
    <property type="match status" value="2"/>
</dbReference>
<protein>
    <recommendedName>
        <fullName evidence="2">RNA-directed RNA polymerase</fullName>
        <ecNumber evidence="2">2.7.7.48</ecNumber>
    </recommendedName>
</protein>
<keyword evidence="3" id="KW-0696">RNA-directed RNA polymerase</keyword>
<reference evidence="9" key="1">
    <citation type="journal article" date="2019" name="Viruses">
        <title>Discovery and Characterization of Bukakata orbivirus (Reoviridae:Orbivirus), a Novel Virus from a Ugandan Bat.</title>
        <authorList>
            <person name="Fagre A.C."/>
            <person name="Lee J.S."/>
            <person name="Kityo R.M."/>
            <person name="Bergren N.A."/>
            <person name="Mossel E.C."/>
            <person name="Nakayiki T."/>
            <person name="Nalikka B."/>
            <person name="Nyakarahuka L."/>
            <person name="Gilbert A.T."/>
            <person name="Peterhans J.K."/>
            <person name="Crabtree M.B."/>
            <person name="Towner J.S."/>
            <person name="Amman B.R."/>
            <person name="Sealy T.K."/>
            <person name="Schuh A.J."/>
            <person name="Nichol S.T."/>
            <person name="Lutwama J.J."/>
            <person name="Miller B.R."/>
            <person name="Kading R.C."/>
        </authorList>
    </citation>
    <scope>NUCLEOTIDE SEQUENCE</scope>
    <source>
        <strain evidence="9">UGA432</strain>
    </source>
</reference>
<evidence type="ECO:0000256" key="5">
    <source>
        <dbReference type="ARBA" id="ARBA00022695"/>
    </source>
</evidence>
<evidence type="ECO:0000256" key="3">
    <source>
        <dbReference type="ARBA" id="ARBA00022484"/>
    </source>
</evidence>
<sequence>MAAVVQQARIVEHALKSLFGDNFGTHRIFEFYKYSKWKESSARKNDSLYGIPVVAEATWEQLADDVLRTPEGQNAWEIYCASLLPAHELNPEEEFLRNYRIDGITHPFDDFLRARAREESQTYGDLALRHWFALLVSIARAEGQRPLGLSALIACIDDLGEPFHQNTRDLSKYEAEKLSSSIVLYAEMCLAEAIQEINVYYRSREEGTTVSLIVDGVSVEALSLVREFFIACLPHPKKVCNMLRAAYTWFVKNWGTGVSEAIVLQSRASDDRNAKDVHYIGYATVRNPLGRVVLRSRFHKTAKEANERKVREVEEYLRDLVPNHPGLPLVMKLLKNVYTLPFNPRNIAHVVFASVCLSIQTITGYGRAWIKNVGDDPEKLVAPASDNYVTRLANGTELNFRRAYAEAQRHGYDIVPPEEMYTSLLRLAKNTSSGIATSVIVKKDYGPRAAKRSELVKITSRQKALVIMTHGDKIYTPEHLTAKFNTPLSYQTKGSRDVPIKATRTIYAIHLGVLAPQLILTLPLNEYFAKAGGSTHPSAPEIGGKIIVGDLEATGSRLIDASDTFRNTGDPDIMTLALDYSEYDSHMSVHNFRSGMIRGLRGAVATHSAWRYEGYTLDQLIDFAYGDGRITGTLWNGRRSVTRVSRMLYEQLPEADRVPPPDAPFRFLPPGVRPIRTKGMLPPSDDPDSVLVSPWDGSDLAYVTTHLSGENSTLVANSLHNLAIGRIIQEELAIQTPGVVEVLSEMYVGDDTLLYTRLLTDDVLRIDKAIDVIFDTVKKCGHEASPSKTTYLPLSAEKTQTHAKQGVYIPQDRMMLVSSERRKDIESIRAYIRGQINVMVTKVSRGFSEALAHMILMMKTSLIGYRKLKRTVKDRTYRSRAFHSDIEDGYTLCRVRHPLVTYAPYAFGGIGAHPEALNIVNTPELFLEALMEDSPWAKSVLPYCIAVDDWWDETSADKRQIGTETPMSLFSRLARRTVTASLSTPEIRTAVAQLPLQGLGPTRLSATMMHGALLKEARARALLSPGYEVDYQRRLNAAAQRPVFSVRGGDQELSTSYSKIFTIWVRESPPPAALPHPDLNLSPAFRLQRTTLGTRWGPRLRMSYVDRIDAIIRADVVMRGFITAQHVMRVLEEIGIDHSTEDLTTVFALMNLEERVARRIAEYVTRDRVRFDALSLNKGGIGGDEFTMSLDVVTQTMVDSKFRFPPELTKTEIDAIALHGSQIMMLRAARGKNVAEIEFQVRSEHRAAFRRERVSQRTPRRKMLRTLCADVRTLSAIQSAHQFT</sequence>
<dbReference type="Pfam" id="PF05788">
    <property type="entry name" value="Orbi_VP1"/>
    <property type="match status" value="1"/>
</dbReference>
<keyword evidence="5" id="KW-0548">Nucleotidyltransferase</keyword>
<dbReference type="PROSITE" id="PS50523">
    <property type="entry name" value="RDRP_DSRNA_REO"/>
    <property type="match status" value="1"/>
</dbReference>
<evidence type="ECO:0000256" key="6">
    <source>
        <dbReference type="ARBA" id="ARBA00022741"/>
    </source>
</evidence>
<dbReference type="InterPro" id="IPR043502">
    <property type="entry name" value="DNA/RNA_pol_sf"/>
</dbReference>
<keyword evidence="6" id="KW-0547">Nucleotide-binding</keyword>
<dbReference type="InterPro" id="IPR007097">
    <property type="entry name" value="RNA-dir_pol_reovirus"/>
</dbReference>
<name>A0A482A244_9REOV</name>
<dbReference type="EC" id="2.7.7.48" evidence="2"/>